<evidence type="ECO:0000313" key="3">
    <source>
        <dbReference type="EMBL" id="GFN04548.1"/>
    </source>
</evidence>
<gene>
    <name evidence="3" type="ORF">Smic_31040</name>
</gene>
<feature type="compositionally biased region" description="Low complexity" evidence="1">
    <location>
        <begin position="164"/>
        <end position="186"/>
    </location>
</feature>
<evidence type="ECO:0008006" key="5">
    <source>
        <dbReference type="Google" id="ProtNLM"/>
    </source>
</evidence>
<keyword evidence="2" id="KW-0732">Signal</keyword>
<comment type="caution">
    <text evidence="3">The sequence shown here is derived from an EMBL/GenBank/DDBJ whole genome shotgun (WGS) entry which is preliminary data.</text>
</comment>
<feature type="compositionally biased region" description="Pro residues" evidence="1">
    <location>
        <begin position="151"/>
        <end position="163"/>
    </location>
</feature>
<dbReference type="RefSeq" id="WP_032757213.1">
    <property type="nucleotide sequence ID" value="NZ_BMUG01000010.1"/>
</dbReference>
<dbReference type="PROSITE" id="PS51257">
    <property type="entry name" value="PROKAR_LIPOPROTEIN"/>
    <property type="match status" value="1"/>
</dbReference>
<proteinExistence type="predicted"/>
<feature type="region of interest" description="Disordered" evidence="1">
    <location>
        <begin position="25"/>
        <end position="61"/>
    </location>
</feature>
<reference evidence="3 4" key="1">
    <citation type="submission" date="2020-05" db="EMBL/GenBank/DDBJ databases">
        <title>Whole genome shotgun sequence of Streptomyces microflavus NBRC 13062.</title>
        <authorList>
            <person name="Komaki H."/>
            <person name="Tamura T."/>
        </authorList>
    </citation>
    <scope>NUCLEOTIDE SEQUENCE [LARGE SCALE GENOMIC DNA]</scope>
    <source>
        <strain evidence="3 4">NBRC 13062</strain>
    </source>
</reference>
<feature type="compositionally biased region" description="Low complexity" evidence="1">
    <location>
        <begin position="27"/>
        <end position="50"/>
    </location>
</feature>
<evidence type="ECO:0000256" key="2">
    <source>
        <dbReference type="SAM" id="SignalP"/>
    </source>
</evidence>
<protein>
    <recommendedName>
        <fullName evidence="5">PASTA domain-containing protein</fullName>
    </recommendedName>
</protein>
<evidence type="ECO:0000256" key="1">
    <source>
        <dbReference type="SAM" id="MobiDB-lite"/>
    </source>
</evidence>
<dbReference type="EMBL" id="BLWD01000001">
    <property type="protein sequence ID" value="GFN04548.1"/>
    <property type="molecule type" value="Genomic_DNA"/>
</dbReference>
<evidence type="ECO:0000313" key="4">
    <source>
        <dbReference type="Proteomes" id="UP000498740"/>
    </source>
</evidence>
<organism evidence="3 4">
    <name type="scientific">Streptomyces microflavus</name>
    <name type="common">Streptomyces lipmanii</name>
    <dbReference type="NCBI Taxonomy" id="1919"/>
    <lineage>
        <taxon>Bacteria</taxon>
        <taxon>Bacillati</taxon>
        <taxon>Actinomycetota</taxon>
        <taxon>Actinomycetes</taxon>
        <taxon>Kitasatosporales</taxon>
        <taxon>Streptomycetaceae</taxon>
        <taxon>Streptomyces</taxon>
    </lineage>
</organism>
<feature type="region of interest" description="Disordered" evidence="1">
    <location>
        <begin position="145"/>
        <end position="190"/>
    </location>
</feature>
<dbReference type="AlphaFoldDB" id="A0A7J0CQE0"/>
<feature type="chain" id="PRO_5038481306" description="PASTA domain-containing protein" evidence="2">
    <location>
        <begin position="20"/>
        <end position="246"/>
    </location>
</feature>
<name>A0A7J0CQE0_STRMI</name>
<sequence>MRIPRHLAPFALLGVLALAGCGGGTQTDDSAPAAASTASASATASATPTVAPTPSPTPDPAMPVLHSKTYEEARAEFTRQDISPARLTAAAQHKDVVLPRDHDAWYICDASPGHGTRLTAATTVTVKLAEDFSDCTTSFNGYLHQKNDPAYTPPAPKPKPKPTAAPRTAEPQAPAPAPKKTAPKPAGGSMITCSDGKQGYACTSNGHPVVDGQFCAKADRGRTLKATNRTMVTCSYDPSITPYRWQ</sequence>
<feature type="signal peptide" evidence="2">
    <location>
        <begin position="1"/>
        <end position="19"/>
    </location>
</feature>
<accession>A0A7J0CQE0</accession>
<dbReference type="Proteomes" id="UP000498740">
    <property type="component" value="Unassembled WGS sequence"/>
</dbReference>
<feature type="compositionally biased region" description="Pro residues" evidence="1">
    <location>
        <begin position="51"/>
        <end position="61"/>
    </location>
</feature>